<protein>
    <submittedName>
        <fullName evidence="2">Uncharacterized protein</fullName>
    </submittedName>
</protein>
<feature type="transmembrane region" description="Helical" evidence="1">
    <location>
        <begin position="30"/>
        <end position="49"/>
    </location>
</feature>
<dbReference type="AlphaFoldDB" id="A0A0P4R5J7"/>
<dbReference type="Proteomes" id="UP000048965">
    <property type="component" value="Unassembled WGS sequence"/>
</dbReference>
<evidence type="ECO:0000313" key="2">
    <source>
        <dbReference type="EMBL" id="GAO07632.1"/>
    </source>
</evidence>
<organism evidence="2 3">
    <name type="scientific">Streptomyces lydicamycinicus</name>
    <dbReference type="NCBI Taxonomy" id="1546107"/>
    <lineage>
        <taxon>Bacteria</taxon>
        <taxon>Bacillati</taxon>
        <taxon>Actinomycetota</taxon>
        <taxon>Actinomycetes</taxon>
        <taxon>Kitasatosporales</taxon>
        <taxon>Streptomycetaceae</taxon>
        <taxon>Streptomyces</taxon>
    </lineage>
</organism>
<gene>
    <name evidence="2" type="ORF">TPA0598_03_00930</name>
</gene>
<evidence type="ECO:0000256" key="1">
    <source>
        <dbReference type="SAM" id="Phobius"/>
    </source>
</evidence>
<reference evidence="2 3" key="2">
    <citation type="journal article" date="2015" name="Stand. Genomic Sci.">
        <title>Draft genome sequence of marine-derived Streptomyces sp. TP-A0598, a producer of anti-MRSA antibiotic lydicamycins.</title>
        <authorList>
            <person name="Komaki H."/>
            <person name="Ichikawa N."/>
            <person name="Hosoyama A."/>
            <person name="Fujita N."/>
            <person name="Igarashi Y."/>
        </authorList>
    </citation>
    <scope>NUCLEOTIDE SEQUENCE [LARGE SCALE GENOMIC DNA]</scope>
    <source>
        <strain evidence="2 3">NBRC 110027</strain>
    </source>
</reference>
<comment type="caution">
    <text evidence="2">The sequence shown here is derived from an EMBL/GenBank/DDBJ whole genome shotgun (WGS) entry which is preliminary data.</text>
</comment>
<dbReference type="EMBL" id="BBNO01000003">
    <property type="protein sequence ID" value="GAO07632.1"/>
    <property type="molecule type" value="Genomic_DNA"/>
</dbReference>
<accession>A0A0P4R5J7</accession>
<keyword evidence="3" id="KW-1185">Reference proteome</keyword>
<keyword evidence="1" id="KW-0472">Membrane</keyword>
<sequence length="147" mass="15881">MNTRRSRPAGVSEDRLSRPRVQQAFRSAKLLVGCYAGFSALTLLAIILLRNHPDLVTDAVWVRASIVVATSLLMASFAARAARGHRRSYLRLRWASGIMLVAIAVIIVVPGAFPLWLKMQQGVCGLLLAGVVVSVNGKELRAAFADG</sequence>
<feature type="transmembrane region" description="Helical" evidence="1">
    <location>
        <begin position="94"/>
        <end position="113"/>
    </location>
</feature>
<dbReference type="OrthoDB" id="4230291at2"/>
<reference evidence="3" key="1">
    <citation type="submission" date="2014-09" db="EMBL/GenBank/DDBJ databases">
        <title>Whole genome shotgun sequence of Streptomyces sp. NBRC 110027.</title>
        <authorList>
            <person name="Komaki H."/>
            <person name="Ichikawa N."/>
            <person name="Katano-Makiyama Y."/>
            <person name="Hosoyama A."/>
            <person name="Hashimoto M."/>
            <person name="Uohara A."/>
            <person name="Kitahashi Y."/>
            <person name="Ohji S."/>
            <person name="Kimura A."/>
            <person name="Yamazoe A."/>
            <person name="Igarashi Y."/>
            <person name="Fujita N."/>
        </authorList>
    </citation>
    <scope>NUCLEOTIDE SEQUENCE [LARGE SCALE GENOMIC DNA]</scope>
    <source>
        <strain evidence="3">NBRC 110027</strain>
    </source>
</reference>
<name>A0A0P4R5J7_9ACTN</name>
<feature type="transmembrane region" description="Helical" evidence="1">
    <location>
        <begin position="61"/>
        <end position="82"/>
    </location>
</feature>
<keyword evidence="1" id="KW-1133">Transmembrane helix</keyword>
<evidence type="ECO:0000313" key="3">
    <source>
        <dbReference type="Proteomes" id="UP000048965"/>
    </source>
</evidence>
<keyword evidence="1" id="KW-0812">Transmembrane</keyword>
<proteinExistence type="predicted"/>